<protein>
    <submittedName>
        <fullName evidence="1">Uncharacterized protein</fullName>
    </submittedName>
</protein>
<evidence type="ECO:0000313" key="2">
    <source>
        <dbReference type="Proteomes" id="UP000887159"/>
    </source>
</evidence>
<organism evidence="1 2">
    <name type="scientific">Trichonephila clavipes</name>
    <name type="common">Golden silk orbweaver</name>
    <name type="synonym">Nephila clavipes</name>
    <dbReference type="NCBI Taxonomy" id="2585209"/>
    <lineage>
        <taxon>Eukaryota</taxon>
        <taxon>Metazoa</taxon>
        <taxon>Ecdysozoa</taxon>
        <taxon>Arthropoda</taxon>
        <taxon>Chelicerata</taxon>
        <taxon>Arachnida</taxon>
        <taxon>Araneae</taxon>
        <taxon>Araneomorphae</taxon>
        <taxon>Entelegynae</taxon>
        <taxon>Araneoidea</taxon>
        <taxon>Nephilidae</taxon>
        <taxon>Trichonephila</taxon>
    </lineage>
</organism>
<dbReference type="EMBL" id="BMAU01021178">
    <property type="protein sequence ID" value="GFX94528.1"/>
    <property type="molecule type" value="Genomic_DNA"/>
</dbReference>
<gene>
    <name evidence="1" type="ORF">TNCV_3087571</name>
</gene>
<sequence length="126" mass="14875">MGGRRSLRIATVIFISALLLFTTKGIRWVRLLPHRKGDAFPRLEEGNVPINTSWFGMFWGISRVWGKSLTARRYPPLTPDQSEKLIEFRERSRSRIHKKTTAKYKRMHDELRHSLTQFFITDFVLT</sequence>
<reference evidence="1" key="1">
    <citation type="submission" date="2020-08" db="EMBL/GenBank/DDBJ databases">
        <title>Multicomponent nature underlies the extraordinary mechanical properties of spider dragline silk.</title>
        <authorList>
            <person name="Kono N."/>
            <person name="Nakamura H."/>
            <person name="Mori M."/>
            <person name="Yoshida Y."/>
            <person name="Ohtoshi R."/>
            <person name="Malay A.D."/>
            <person name="Moran D.A.P."/>
            <person name="Tomita M."/>
            <person name="Numata K."/>
            <person name="Arakawa K."/>
        </authorList>
    </citation>
    <scope>NUCLEOTIDE SEQUENCE</scope>
</reference>
<dbReference type="Proteomes" id="UP000887159">
    <property type="component" value="Unassembled WGS sequence"/>
</dbReference>
<name>A0A8X6V0D5_TRICX</name>
<dbReference type="AlphaFoldDB" id="A0A8X6V0D5"/>
<proteinExistence type="predicted"/>
<evidence type="ECO:0000313" key="1">
    <source>
        <dbReference type="EMBL" id="GFX94528.1"/>
    </source>
</evidence>
<comment type="caution">
    <text evidence="1">The sequence shown here is derived from an EMBL/GenBank/DDBJ whole genome shotgun (WGS) entry which is preliminary data.</text>
</comment>
<accession>A0A8X6V0D5</accession>
<keyword evidence="2" id="KW-1185">Reference proteome</keyword>